<dbReference type="AlphaFoldDB" id="A0A7W5V6G9"/>
<dbReference type="PANTHER" id="PTHR43085:SF1">
    <property type="entry name" value="PSEUDOURIDINE KINASE-RELATED"/>
    <property type="match status" value="1"/>
</dbReference>
<evidence type="ECO:0000313" key="8">
    <source>
        <dbReference type="Proteomes" id="UP000579945"/>
    </source>
</evidence>
<evidence type="ECO:0000259" key="6">
    <source>
        <dbReference type="Pfam" id="PF00294"/>
    </source>
</evidence>
<dbReference type="GO" id="GO:0005524">
    <property type="term" value="F:ATP binding"/>
    <property type="evidence" value="ECO:0007669"/>
    <property type="project" value="UniProtKB-KW"/>
</dbReference>
<dbReference type="InterPro" id="IPR002173">
    <property type="entry name" value="Carboh/pur_kinase_PfkB_CS"/>
</dbReference>
<dbReference type="RefSeq" id="WP_183645849.1">
    <property type="nucleotide sequence ID" value="NZ_BAAAXX010000128.1"/>
</dbReference>
<keyword evidence="8" id="KW-1185">Reference proteome</keyword>
<dbReference type="InterPro" id="IPR029056">
    <property type="entry name" value="Ribokinase-like"/>
</dbReference>
<dbReference type="EMBL" id="JACIBV010000001">
    <property type="protein sequence ID" value="MBB3726394.1"/>
    <property type="molecule type" value="Genomic_DNA"/>
</dbReference>
<evidence type="ECO:0000256" key="5">
    <source>
        <dbReference type="ARBA" id="ARBA00022840"/>
    </source>
</evidence>
<accession>A0A7W5V6G9</accession>
<protein>
    <submittedName>
        <fullName evidence="7">Fructokinase</fullName>
        <ecNumber evidence="7">2.7.1.4</ecNumber>
    </submittedName>
</protein>
<dbReference type="EC" id="2.7.1.4" evidence="7"/>
<evidence type="ECO:0000313" key="7">
    <source>
        <dbReference type="EMBL" id="MBB3726394.1"/>
    </source>
</evidence>
<dbReference type="GO" id="GO:0008865">
    <property type="term" value="F:fructokinase activity"/>
    <property type="evidence" value="ECO:0007669"/>
    <property type="project" value="UniProtKB-EC"/>
</dbReference>
<keyword evidence="5" id="KW-0067">ATP-binding</keyword>
<dbReference type="PANTHER" id="PTHR43085">
    <property type="entry name" value="HEXOKINASE FAMILY MEMBER"/>
    <property type="match status" value="1"/>
</dbReference>
<name>A0A7W5V6G9_9ACTN</name>
<reference evidence="7 8" key="1">
    <citation type="submission" date="2020-08" db="EMBL/GenBank/DDBJ databases">
        <title>Sequencing the genomes of 1000 actinobacteria strains.</title>
        <authorList>
            <person name="Klenk H.-P."/>
        </authorList>
    </citation>
    <scope>NUCLEOTIDE SEQUENCE [LARGE SCALE GENOMIC DNA]</scope>
    <source>
        <strain evidence="7 8">DSM 44320</strain>
    </source>
</reference>
<gene>
    <name evidence="7" type="ORF">FHR33_002254</name>
</gene>
<comment type="similarity">
    <text evidence="1">Belongs to the carbohydrate kinase PfkB family.</text>
</comment>
<feature type="domain" description="Carbohydrate kinase PfkB" evidence="6">
    <location>
        <begin position="2"/>
        <end position="300"/>
    </location>
</feature>
<dbReference type="InterPro" id="IPR050306">
    <property type="entry name" value="PfkB_Carbo_kinase"/>
</dbReference>
<dbReference type="CDD" id="cd01167">
    <property type="entry name" value="bac_FRK"/>
    <property type="match status" value="1"/>
</dbReference>
<keyword evidence="4 7" id="KW-0418">Kinase</keyword>
<dbReference type="PROSITE" id="PS00584">
    <property type="entry name" value="PFKB_KINASES_2"/>
    <property type="match status" value="1"/>
</dbReference>
<evidence type="ECO:0000256" key="4">
    <source>
        <dbReference type="ARBA" id="ARBA00022777"/>
    </source>
</evidence>
<dbReference type="Proteomes" id="UP000579945">
    <property type="component" value="Unassembled WGS sequence"/>
</dbReference>
<sequence length="321" mass="34095">MIVSCGEALIDLVPRQDGAYLPRPGGSPANVAVGLGRLGAEAALLARLADDGFGGLLRAHLTRSHVDLGLAVPAEEPTTLAVVTLDARGGAEYAFYVEGSADGAWRPDRLPAALPERARCLHVSGSFALAVPGMGDTLELLLQRERPMRAVTFDPNLRPRLARDPARLRERLERWIALADLIKVSSDDVAWLAPDEPVEALAARWRSRGPSIVVVTRGADGVHAAGPAGTVDLPAERVRVTDTVGAGDAFMSGLLAALDTTESLSRRRLATISADTLTVALTYAQRVAAITCTRVGADPPWRSELDPLITEQSATTCHSRR</sequence>
<evidence type="ECO:0000256" key="2">
    <source>
        <dbReference type="ARBA" id="ARBA00022679"/>
    </source>
</evidence>
<dbReference type="Gene3D" id="3.40.1190.20">
    <property type="match status" value="1"/>
</dbReference>
<keyword evidence="3" id="KW-0547">Nucleotide-binding</keyword>
<evidence type="ECO:0000256" key="3">
    <source>
        <dbReference type="ARBA" id="ARBA00022741"/>
    </source>
</evidence>
<dbReference type="Pfam" id="PF00294">
    <property type="entry name" value="PfkB"/>
    <property type="match status" value="1"/>
</dbReference>
<keyword evidence="2 7" id="KW-0808">Transferase</keyword>
<evidence type="ECO:0000256" key="1">
    <source>
        <dbReference type="ARBA" id="ARBA00010688"/>
    </source>
</evidence>
<dbReference type="SUPFAM" id="SSF53613">
    <property type="entry name" value="Ribokinase-like"/>
    <property type="match status" value="1"/>
</dbReference>
<dbReference type="GeneID" id="95388756"/>
<organism evidence="7 8">
    <name type="scientific">Nonomuraea dietziae</name>
    <dbReference type="NCBI Taxonomy" id="65515"/>
    <lineage>
        <taxon>Bacteria</taxon>
        <taxon>Bacillati</taxon>
        <taxon>Actinomycetota</taxon>
        <taxon>Actinomycetes</taxon>
        <taxon>Streptosporangiales</taxon>
        <taxon>Streptosporangiaceae</taxon>
        <taxon>Nonomuraea</taxon>
    </lineage>
</organism>
<dbReference type="InterPro" id="IPR011611">
    <property type="entry name" value="PfkB_dom"/>
</dbReference>
<proteinExistence type="inferred from homology"/>
<comment type="caution">
    <text evidence="7">The sequence shown here is derived from an EMBL/GenBank/DDBJ whole genome shotgun (WGS) entry which is preliminary data.</text>
</comment>